<evidence type="ECO:0000256" key="1">
    <source>
        <dbReference type="ARBA" id="ARBA00003220"/>
    </source>
</evidence>
<evidence type="ECO:0000256" key="3">
    <source>
        <dbReference type="ARBA" id="ARBA00009950"/>
    </source>
</evidence>
<comment type="caution">
    <text evidence="10">The sequence shown here is derived from an EMBL/GenBank/DDBJ whole genome shotgun (WGS) entry which is preliminary data.</text>
</comment>
<dbReference type="AlphaFoldDB" id="A0AA41T6A1"/>
<dbReference type="GO" id="GO:0006624">
    <property type="term" value="P:vacuolar protein processing"/>
    <property type="evidence" value="ECO:0007669"/>
    <property type="project" value="TreeGrafter"/>
</dbReference>
<name>A0AA41T6A1_SCICA</name>
<dbReference type="PANTHER" id="PTHR13505">
    <property type="entry name" value="TRANSMEMBRANE PROTEIN 208"/>
    <property type="match status" value="1"/>
</dbReference>
<evidence type="ECO:0000256" key="5">
    <source>
        <dbReference type="ARBA" id="ARBA00022692"/>
    </source>
</evidence>
<evidence type="ECO:0000256" key="9">
    <source>
        <dbReference type="SAM" id="Phobius"/>
    </source>
</evidence>
<dbReference type="EMBL" id="JAATJV010433800">
    <property type="protein sequence ID" value="MBZ3889708.1"/>
    <property type="molecule type" value="Genomic_DNA"/>
</dbReference>
<sequence length="65" mass="7314">MAQADFSEDETLIDGGMNLNVKQSMGKHSKDVLPLTDTVQVLSCFFLYIWSSWFLTPGQAHYPFG</sequence>
<dbReference type="GO" id="GO:0005773">
    <property type="term" value="C:vacuole"/>
    <property type="evidence" value="ECO:0007669"/>
    <property type="project" value="GOC"/>
</dbReference>
<evidence type="ECO:0000313" key="11">
    <source>
        <dbReference type="Proteomes" id="UP001166674"/>
    </source>
</evidence>
<evidence type="ECO:0000256" key="2">
    <source>
        <dbReference type="ARBA" id="ARBA00004477"/>
    </source>
</evidence>
<comment type="similarity">
    <text evidence="3">Belongs to the TMEM208 family.</text>
</comment>
<organism evidence="10 11">
    <name type="scientific">Sciurus carolinensis</name>
    <name type="common">Eastern gray squirrel</name>
    <dbReference type="NCBI Taxonomy" id="30640"/>
    <lineage>
        <taxon>Eukaryota</taxon>
        <taxon>Metazoa</taxon>
        <taxon>Chordata</taxon>
        <taxon>Craniata</taxon>
        <taxon>Vertebrata</taxon>
        <taxon>Euteleostomi</taxon>
        <taxon>Mammalia</taxon>
        <taxon>Eutheria</taxon>
        <taxon>Euarchontoglires</taxon>
        <taxon>Glires</taxon>
        <taxon>Rodentia</taxon>
        <taxon>Sciuromorpha</taxon>
        <taxon>Sciuridae</taxon>
        <taxon>Sciurinae</taxon>
        <taxon>Sciurini</taxon>
        <taxon>Sciurus</taxon>
    </lineage>
</organism>
<keyword evidence="8 9" id="KW-0472">Membrane</keyword>
<protein>
    <recommendedName>
        <fullName evidence="4">Transmembrane protein 208</fullName>
    </recommendedName>
</protein>
<dbReference type="Proteomes" id="UP001166674">
    <property type="component" value="Unassembled WGS sequence"/>
</dbReference>
<feature type="transmembrane region" description="Helical" evidence="9">
    <location>
        <begin position="32"/>
        <end position="55"/>
    </location>
</feature>
<proteinExistence type="inferred from homology"/>
<evidence type="ECO:0000256" key="4">
    <source>
        <dbReference type="ARBA" id="ARBA00015033"/>
    </source>
</evidence>
<gene>
    <name evidence="10" type="ORF">SUZIE_204305</name>
</gene>
<comment type="function">
    <text evidence="1">May function as a negative regulator of endoplasmic reticulum-stress induced autophagy.</text>
</comment>
<reference evidence="10" key="1">
    <citation type="submission" date="2020-03" db="EMBL/GenBank/DDBJ databases">
        <title>Studies in the Genomics of Life Span.</title>
        <authorList>
            <person name="Glass D."/>
        </authorList>
    </citation>
    <scope>NUCLEOTIDE SEQUENCE</scope>
    <source>
        <strain evidence="10">SUZIE</strain>
        <tissue evidence="10">Muscle</tissue>
    </source>
</reference>
<evidence type="ECO:0000256" key="6">
    <source>
        <dbReference type="ARBA" id="ARBA00022824"/>
    </source>
</evidence>
<comment type="subcellular location">
    <subcellularLocation>
        <location evidence="2">Endoplasmic reticulum membrane</location>
        <topology evidence="2">Multi-pass membrane protein</topology>
    </subcellularLocation>
</comment>
<evidence type="ECO:0000256" key="8">
    <source>
        <dbReference type="ARBA" id="ARBA00023136"/>
    </source>
</evidence>
<accession>A0AA41T6A1</accession>
<evidence type="ECO:0000256" key="7">
    <source>
        <dbReference type="ARBA" id="ARBA00022989"/>
    </source>
</evidence>
<keyword evidence="11" id="KW-1185">Reference proteome</keyword>
<keyword evidence="6" id="KW-0256">Endoplasmic reticulum</keyword>
<keyword evidence="5 9" id="KW-0812">Transmembrane</keyword>
<evidence type="ECO:0000313" key="10">
    <source>
        <dbReference type="EMBL" id="MBZ3889708.1"/>
    </source>
</evidence>
<dbReference type="GO" id="GO:0005789">
    <property type="term" value="C:endoplasmic reticulum membrane"/>
    <property type="evidence" value="ECO:0007669"/>
    <property type="project" value="UniProtKB-SubCell"/>
</dbReference>
<keyword evidence="7 9" id="KW-1133">Transmembrane helix</keyword>
<dbReference type="PANTHER" id="PTHR13505:SF7">
    <property type="entry name" value="TRANSMEMBRANE PROTEIN 208"/>
    <property type="match status" value="1"/>
</dbReference>
<dbReference type="InterPro" id="IPR008506">
    <property type="entry name" value="SND2/TMEM208"/>
</dbReference>
<dbReference type="Pfam" id="PF05620">
    <property type="entry name" value="TMEM208_SND2"/>
    <property type="match status" value="1"/>
</dbReference>